<gene>
    <name evidence="2" type="ORF">Nepgr_005175</name>
</gene>
<name>A0AAD3S359_NEPGR</name>
<comment type="caution">
    <text evidence="2">The sequence shown here is derived from an EMBL/GenBank/DDBJ whole genome shotgun (WGS) entry which is preliminary data.</text>
</comment>
<reference evidence="2" key="1">
    <citation type="submission" date="2023-05" db="EMBL/GenBank/DDBJ databases">
        <title>Nepenthes gracilis genome sequencing.</title>
        <authorList>
            <person name="Fukushima K."/>
        </authorList>
    </citation>
    <scope>NUCLEOTIDE SEQUENCE</scope>
    <source>
        <strain evidence="2">SING2019-196</strain>
    </source>
</reference>
<keyword evidence="1" id="KW-0812">Transmembrane</keyword>
<dbReference type="AlphaFoldDB" id="A0AAD3S359"/>
<accession>A0AAD3S359</accession>
<dbReference type="Proteomes" id="UP001279734">
    <property type="component" value="Unassembled WGS sequence"/>
</dbReference>
<keyword evidence="3" id="KW-1185">Reference proteome</keyword>
<evidence type="ECO:0000256" key="1">
    <source>
        <dbReference type="SAM" id="Phobius"/>
    </source>
</evidence>
<sequence length="179" mass="19799">MDEYVIMWLFLITWIWLFVQTRKRWSLPLSTGEGVPKVVRVRKKKGDTQNWILATEAPITASVLTLVEGPVVARCPLDALPSYAVLPASNPFEALGLLEEDSVLMMDTAEKGPNLGSVEELTVVNQGWVPIISEVLSTIGRERKEAVPQKKGSTVSKLVLRHSNIYKGTKSLLQSTGVK</sequence>
<dbReference type="EMBL" id="BSYO01000004">
    <property type="protein sequence ID" value="GMH03336.1"/>
    <property type="molecule type" value="Genomic_DNA"/>
</dbReference>
<feature type="transmembrane region" description="Helical" evidence="1">
    <location>
        <begin position="6"/>
        <end position="21"/>
    </location>
</feature>
<keyword evidence="1" id="KW-1133">Transmembrane helix</keyword>
<keyword evidence="1" id="KW-0472">Membrane</keyword>
<evidence type="ECO:0000313" key="3">
    <source>
        <dbReference type="Proteomes" id="UP001279734"/>
    </source>
</evidence>
<organism evidence="2 3">
    <name type="scientific">Nepenthes gracilis</name>
    <name type="common">Slender pitcher plant</name>
    <dbReference type="NCBI Taxonomy" id="150966"/>
    <lineage>
        <taxon>Eukaryota</taxon>
        <taxon>Viridiplantae</taxon>
        <taxon>Streptophyta</taxon>
        <taxon>Embryophyta</taxon>
        <taxon>Tracheophyta</taxon>
        <taxon>Spermatophyta</taxon>
        <taxon>Magnoliopsida</taxon>
        <taxon>eudicotyledons</taxon>
        <taxon>Gunneridae</taxon>
        <taxon>Pentapetalae</taxon>
        <taxon>Caryophyllales</taxon>
        <taxon>Nepenthaceae</taxon>
        <taxon>Nepenthes</taxon>
    </lineage>
</organism>
<evidence type="ECO:0000313" key="2">
    <source>
        <dbReference type="EMBL" id="GMH03336.1"/>
    </source>
</evidence>
<proteinExistence type="predicted"/>
<protein>
    <submittedName>
        <fullName evidence="2">Uncharacterized protein</fullName>
    </submittedName>
</protein>